<comment type="similarity">
    <text evidence="2 4">Belongs to the bacterial solute-binding protein 3 family.</text>
</comment>
<evidence type="ECO:0000313" key="7">
    <source>
        <dbReference type="EMBL" id="SFJ94320.1"/>
    </source>
</evidence>
<evidence type="ECO:0000259" key="6">
    <source>
        <dbReference type="SMART" id="SM00062"/>
    </source>
</evidence>
<evidence type="ECO:0000313" key="8">
    <source>
        <dbReference type="Proteomes" id="UP000199589"/>
    </source>
</evidence>
<dbReference type="PROSITE" id="PS01039">
    <property type="entry name" value="SBP_BACTERIAL_3"/>
    <property type="match status" value="1"/>
</dbReference>
<keyword evidence="8" id="KW-1185">Reference proteome</keyword>
<reference evidence="8" key="1">
    <citation type="submission" date="2016-10" db="EMBL/GenBank/DDBJ databases">
        <authorList>
            <person name="Varghese N."/>
            <person name="Submissions S."/>
        </authorList>
    </citation>
    <scope>NUCLEOTIDE SEQUENCE [LARGE SCALE GENOMIC DNA]</scope>
    <source>
        <strain evidence="8">DSM 16108</strain>
    </source>
</reference>
<sequence length="290" mass="31679">MINKTISLTTLLTAGLLLTACTTSDNNEEAENASEETTEDISWSSIEEEGVLTVGTSGTYAPITFLNDENELTGFEVELVRELGEELGVEVEFETMQFDGLLPALRNGQIDVAANDFAITEERKEIFDFVDSHKYSYGSAIIRTEDDGKFESAYDLEGVKIGLGSLTSNYATFAENIGGETTAYDAGVDTIMRDILNGNQDAYLNDRLVLQRNVEEFGDDGLMVDEDIKYHSSESALAVLKGNTELRDKLSEALAVLKDEGRVSELSIEFLGADSTQPVDQSEVVSLDAE</sequence>
<feature type="signal peptide" evidence="5">
    <location>
        <begin position="1"/>
        <end position="19"/>
    </location>
</feature>
<evidence type="ECO:0000256" key="5">
    <source>
        <dbReference type="SAM" id="SignalP"/>
    </source>
</evidence>
<dbReference type="SUPFAM" id="SSF53850">
    <property type="entry name" value="Periplasmic binding protein-like II"/>
    <property type="match status" value="1"/>
</dbReference>
<dbReference type="Proteomes" id="UP000199589">
    <property type="component" value="Unassembled WGS sequence"/>
</dbReference>
<organism evidence="7 8">
    <name type="scientific">Marinilactibacillus piezotolerans</name>
    <dbReference type="NCBI Taxonomy" id="258723"/>
    <lineage>
        <taxon>Bacteria</taxon>
        <taxon>Bacillati</taxon>
        <taxon>Bacillota</taxon>
        <taxon>Bacilli</taxon>
        <taxon>Lactobacillales</taxon>
        <taxon>Carnobacteriaceae</taxon>
        <taxon>Marinilactibacillus</taxon>
    </lineage>
</organism>
<dbReference type="PANTHER" id="PTHR35936:SF35">
    <property type="entry name" value="L-CYSTINE-BINDING PROTEIN TCYJ"/>
    <property type="match status" value="1"/>
</dbReference>
<dbReference type="PROSITE" id="PS51257">
    <property type="entry name" value="PROKAR_LIPOPROTEIN"/>
    <property type="match status" value="1"/>
</dbReference>
<evidence type="ECO:0000256" key="4">
    <source>
        <dbReference type="RuleBase" id="RU003744"/>
    </source>
</evidence>
<dbReference type="InterPro" id="IPR001638">
    <property type="entry name" value="Solute-binding_3/MltF_N"/>
</dbReference>
<accession>A0A1I3VGL9</accession>
<feature type="domain" description="Solute-binding protein family 3/N-terminal" evidence="6">
    <location>
        <begin position="51"/>
        <end position="274"/>
    </location>
</feature>
<feature type="chain" id="PRO_5038587798" evidence="5">
    <location>
        <begin position="20"/>
        <end position="290"/>
    </location>
</feature>
<protein>
    <submittedName>
        <fullName evidence="7">Cystine transport system substrate-binding protein</fullName>
    </submittedName>
</protein>
<dbReference type="Gene3D" id="3.40.190.10">
    <property type="entry name" value="Periplasmic binding protein-like II"/>
    <property type="match status" value="2"/>
</dbReference>
<proteinExistence type="inferred from homology"/>
<name>A0A1I3VGL9_9LACT</name>
<dbReference type="SMART" id="SM00062">
    <property type="entry name" value="PBPb"/>
    <property type="match status" value="1"/>
</dbReference>
<evidence type="ECO:0000256" key="3">
    <source>
        <dbReference type="ARBA" id="ARBA00022729"/>
    </source>
</evidence>
<dbReference type="RefSeq" id="WP_198033986.1">
    <property type="nucleotide sequence ID" value="NZ_FOSJ01000003.1"/>
</dbReference>
<keyword evidence="3 5" id="KW-0732">Signal</keyword>
<dbReference type="PANTHER" id="PTHR35936">
    <property type="entry name" value="MEMBRANE-BOUND LYTIC MUREIN TRANSGLYCOSYLASE F"/>
    <property type="match status" value="1"/>
</dbReference>
<dbReference type="Pfam" id="PF00497">
    <property type="entry name" value="SBP_bac_3"/>
    <property type="match status" value="1"/>
</dbReference>
<dbReference type="GO" id="GO:0030313">
    <property type="term" value="C:cell envelope"/>
    <property type="evidence" value="ECO:0007669"/>
    <property type="project" value="UniProtKB-SubCell"/>
</dbReference>
<dbReference type="EMBL" id="FOSJ01000003">
    <property type="protein sequence ID" value="SFJ94320.1"/>
    <property type="molecule type" value="Genomic_DNA"/>
</dbReference>
<evidence type="ECO:0000256" key="2">
    <source>
        <dbReference type="ARBA" id="ARBA00010333"/>
    </source>
</evidence>
<comment type="subcellular location">
    <subcellularLocation>
        <location evidence="1">Cell envelope</location>
    </subcellularLocation>
</comment>
<dbReference type="AlphaFoldDB" id="A0A1I3VGL9"/>
<dbReference type="InterPro" id="IPR018313">
    <property type="entry name" value="SBP_3_CS"/>
</dbReference>
<evidence type="ECO:0000256" key="1">
    <source>
        <dbReference type="ARBA" id="ARBA00004196"/>
    </source>
</evidence>
<gene>
    <name evidence="7" type="ORF">SAMN04488569_100331</name>
</gene>